<feature type="compositionally biased region" description="Basic residues" evidence="1">
    <location>
        <begin position="1"/>
        <end position="12"/>
    </location>
</feature>
<name>A0AAV9ECM8_ACOCL</name>
<evidence type="ECO:0000313" key="2">
    <source>
        <dbReference type="EMBL" id="KAK1311376.1"/>
    </source>
</evidence>
<evidence type="ECO:0000313" key="3">
    <source>
        <dbReference type="Proteomes" id="UP001180020"/>
    </source>
</evidence>
<sequence length="130" mass="15112">MKIKKRRDRRGNRVGVRASPRGPTYREGNKKRERRRVNSFLSLNAKSLPSHLQPRECRCKKGECPIYTSRQEHSKGQRFYCCPFNRAGVVGLVAPMVEHGRDAKANVKVHRENIFHMLRCLDSVLQVQKL</sequence>
<evidence type="ECO:0000256" key="1">
    <source>
        <dbReference type="SAM" id="MobiDB-lite"/>
    </source>
</evidence>
<organism evidence="2 3">
    <name type="scientific">Acorus calamus</name>
    <name type="common">Sweet flag</name>
    <dbReference type="NCBI Taxonomy" id="4465"/>
    <lineage>
        <taxon>Eukaryota</taxon>
        <taxon>Viridiplantae</taxon>
        <taxon>Streptophyta</taxon>
        <taxon>Embryophyta</taxon>
        <taxon>Tracheophyta</taxon>
        <taxon>Spermatophyta</taxon>
        <taxon>Magnoliopsida</taxon>
        <taxon>Liliopsida</taxon>
        <taxon>Acoraceae</taxon>
        <taxon>Acorus</taxon>
    </lineage>
</organism>
<evidence type="ECO:0008006" key="4">
    <source>
        <dbReference type="Google" id="ProtNLM"/>
    </source>
</evidence>
<gene>
    <name evidence="2" type="ORF">QJS10_CPA08g00462</name>
</gene>
<accession>A0AAV9ECM8</accession>
<reference evidence="2" key="2">
    <citation type="submission" date="2023-06" db="EMBL/GenBank/DDBJ databases">
        <authorList>
            <person name="Ma L."/>
            <person name="Liu K.-W."/>
            <person name="Li Z."/>
            <person name="Hsiao Y.-Y."/>
            <person name="Qi Y."/>
            <person name="Fu T."/>
            <person name="Tang G."/>
            <person name="Zhang D."/>
            <person name="Sun W.-H."/>
            <person name="Liu D.-K."/>
            <person name="Li Y."/>
            <person name="Chen G.-Z."/>
            <person name="Liu X.-D."/>
            <person name="Liao X.-Y."/>
            <person name="Jiang Y.-T."/>
            <person name="Yu X."/>
            <person name="Hao Y."/>
            <person name="Huang J."/>
            <person name="Zhao X.-W."/>
            <person name="Ke S."/>
            <person name="Chen Y.-Y."/>
            <person name="Wu W.-L."/>
            <person name="Hsu J.-L."/>
            <person name="Lin Y.-F."/>
            <person name="Huang M.-D."/>
            <person name="Li C.-Y."/>
            <person name="Huang L."/>
            <person name="Wang Z.-W."/>
            <person name="Zhao X."/>
            <person name="Zhong W.-Y."/>
            <person name="Peng D.-H."/>
            <person name="Ahmad S."/>
            <person name="Lan S."/>
            <person name="Zhang J.-S."/>
            <person name="Tsai W.-C."/>
            <person name="Van De Peer Y."/>
            <person name="Liu Z.-J."/>
        </authorList>
    </citation>
    <scope>NUCLEOTIDE SEQUENCE</scope>
    <source>
        <strain evidence="2">CP</strain>
        <tissue evidence="2">Leaves</tissue>
    </source>
</reference>
<reference evidence="2" key="1">
    <citation type="journal article" date="2023" name="Nat. Commun.">
        <title>Diploid and tetraploid genomes of Acorus and the evolution of monocots.</title>
        <authorList>
            <person name="Ma L."/>
            <person name="Liu K.W."/>
            <person name="Li Z."/>
            <person name="Hsiao Y.Y."/>
            <person name="Qi Y."/>
            <person name="Fu T."/>
            <person name="Tang G.D."/>
            <person name="Zhang D."/>
            <person name="Sun W.H."/>
            <person name="Liu D.K."/>
            <person name="Li Y."/>
            <person name="Chen G.Z."/>
            <person name="Liu X.D."/>
            <person name="Liao X.Y."/>
            <person name="Jiang Y.T."/>
            <person name="Yu X."/>
            <person name="Hao Y."/>
            <person name="Huang J."/>
            <person name="Zhao X.W."/>
            <person name="Ke S."/>
            <person name="Chen Y.Y."/>
            <person name="Wu W.L."/>
            <person name="Hsu J.L."/>
            <person name="Lin Y.F."/>
            <person name="Huang M.D."/>
            <person name="Li C.Y."/>
            <person name="Huang L."/>
            <person name="Wang Z.W."/>
            <person name="Zhao X."/>
            <person name="Zhong W.Y."/>
            <person name="Peng D.H."/>
            <person name="Ahmad S."/>
            <person name="Lan S."/>
            <person name="Zhang J.S."/>
            <person name="Tsai W.C."/>
            <person name="Van de Peer Y."/>
            <person name="Liu Z.J."/>
        </authorList>
    </citation>
    <scope>NUCLEOTIDE SEQUENCE</scope>
    <source>
        <strain evidence="2">CP</strain>
    </source>
</reference>
<feature type="region of interest" description="Disordered" evidence="1">
    <location>
        <begin position="1"/>
        <end position="36"/>
    </location>
</feature>
<keyword evidence="3" id="KW-1185">Reference proteome</keyword>
<proteinExistence type="predicted"/>
<dbReference type="EMBL" id="JAUJYO010000008">
    <property type="protein sequence ID" value="KAK1311376.1"/>
    <property type="molecule type" value="Genomic_DNA"/>
</dbReference>
<protein>
    <recommendedName>
        <fullName evidence="4">Zinc finger GRF-type domain-containing protein</fullName>
    </recommendedName>
</protein>
<dbReference type="Proteomes" id="UP001180020">
    <property type="component" value="Unassembled WGS sequence"/>
</dbReference>
<comment type="caution">
    <text evidence="2">The sequence shown here is derived from an EMBL/GenBank/DDBJ whole genome shotgun (WGS) entry which is preliminary data.</text>
</comment>
<dbReference type="AlphaFoldDB" id="A0AAV9ECM8"/>